<evidence type="ECO:0008006" key="8">
    <source>
        <dbReference type="Google" id="ProtNLM"/>
    </source>
</evidence>
<evidence type="ECO:0000313" key="7">
    <source>
        <dbReference type="Proteomes" id="UP000502260"/>
    </source>
</evidence>
<feature type="domain" description="PAC" evidence="3">
    <location>
        <begin position="420"/>
        <end position="472"/>
    </location>
</feature>
<keyword evidence="7" id="KW-1185">Reference proteome</keyword>
<dbReference type="NCBIfam" id="TIGR00254">
    <property type="entry name" value="GGDEF"/>
    <property type="match status" value="1"/>
</dbReference>
<evidence type="ECO:0000256" key="1">
    <source>
        <dbReference type="ARBA" id="ARBA00051114"/>
    </source>
</evidence>
<feature type="domain" description="EAL" evidence="4">
    <location>
        <begin position="646"/>
        <end position="900"/>
    </location>
</feature>
<dbReference type="InterPro" id="IPR035965">
    <property type="entry name" value="PAS-like_dom_sf"/>
</dbReference>
<dbReference type="EMBL" id="AP022853">
    <property type="protein sequence ID" value="BCB25974.1"/>
    <property type="molecule type" value="Genomic_DNA"/>
</dbReference>
<dbReference type="CDD" id="cd01948">
    <property type="entry name" value="EAL"/>
    <property type="match status" value="1"/>
</dbReference>
<dbReference type="PROSITE" id="PS50113">
    <property type="entry name" value="PAC"/>
    <property type="match status" value="1"/>
</dbReference>
<dbReference type="PROSITE" id="PS50887">
    <property type="entry name" value="GGDEF"/>
    <property type="match status" value="1"/>
</dbReference>
<dbReference type="Pfam" id="PF00990">
    <property type="entry name" value="GGDEF"/>
    <property type="match status" value="1"/>
</dbReference>
<dbReference type="InterPro" id="IPR035919">
    <property type="entry name" value="EAL_sf"/>
</dbReference>
<dbReference type="SMART" id="SM00267">
    <property type="entry name" value="GGDEF"/>
    <property type="match status" value="1"/>
</dbReference>
<dbReference type="SUPFAM" id="SSF55785">
    <property type="entry name" value="PYP-like sensor domain (PAS domain)"/>
    <property type="match status" value="1"/>
</dbReference>
<dbReference type="Pfam" id="PF13426">
    <property type="entry name" value="PAS_9"/>
    <property type="match status" value="1"/>
</dbReference>
<sequence length="921" mass="102424">MGRTAQVKRDSIARQAAVRLIFSLGLFVALIAVSTAQIYKTALSKAAEERASDLAAFYQSRLAQLEHDWELQSRDFKVRIETTRILESPESAVVNLQAFMTVQGTNRRFQHLVIEDRQRAPVFIYGSELDLVTVPLQKAESAGWYRHPSTGDLYRIFSGPIWLGDAGMGRFAVFYRLDNALLQQLSTPGVTLAALYNTIPVANSTGQRGLEQSVVQPLVSDDVERREVPWSGARGDATVLRIDAPVKALFSRTELALGVSVIPVFDGFILWLTLGTWLMRQARRIRDLGGAVEEFSQQRGVTDRLQQWIHSAKAGHSDEIHQVGQAFENMVQQTVERDEERLQEEAQRRLAAMVFANSSEAILISDRHNLILAVNRAFTELTGYAEAEVLGQDPRMLSAGKESPAFYHQMWAELMEGGHWSGEVHDRRKDGTIYLKWLSIAVVRDADGAITNYVGAFTDITERKEAEQRVLHLATHDTLTGLPNRKLLLDRLGSAITLSIREQRHVGLLFLDLDNFKWVNDSLGHASGDKLLIAIGERLQGVIRTSDTVARLGGDEFVVLLMHPDSLNDVSHVAQKIIDAVAQPLDLNGTDFHVTTSMGICVFPNDGDNPETLLQHADTAMYAAKAAGRNQFRYFDTAMNQKVLERIQLEQDLRQALQRSEFEVYYQPKLCASTNDFCGAEALIRWNHPVHGLVSPAKFIPLAEENGIIIPLGEWIIRSVCEQIGRWRRGLVPTRKIAINLSALQLESDTFVASVDAILKETGTPTSLIEFELTESMVLRSPDRSVNTLTQFQAMGITLALDDFGTGYSSLSYLKRLPVNTLKIDRSFVEGLPHAKDDAQIVQMIIALAKSIRLEVVAEGIETEEQMAFLKRLGCDLLQGYLIAKPMPAAAYESLLQARTAGGCDCAVKCSLYPASDQTQA</sequence>
<feature type="domain" description="PAS" evidence="2">
    <location>
        <begin position="347"/>
        <end position="392"/>
    </location>
</feature>
<dbReference type="FunFam" id="3.20.20.450:FF:000001">
    <property type="entry name" value="Cyclic di-GMP phosphodiesterase yahA"/>
    <property type="match status" value="1"/>
</dbReference>
<dbReference type="Gene3D" id="3.20.20.450">
    <property type="entry name" value="EAL domain"/>
    <property type="match status" value="1"/>
</dbReference>
<gene>
    <name evidence="6" type="ORF">SKTS_08600</name>
</gene>
<dbReference type="InterPro" id="IPR000700">
    <property type="entry name" value="PAS-assoc_C"/>
</dbReference>
<dbReference type="PROSITE" id="PS50883">
    <property type="entry name" value="EAL"/>
    <property type="match status" value="1"/>
</dbReference>
<dbReference type="SMART" id="SM00086">
    <property type="entry name" value="PAC"/>
    <property type="match status" value="1"/>
</dbReference>
<organism evidence="6 7">
    <name type="scientific">Sulfurimicrobium lacus</name>
    <dbReference type="NCBI Taxonomy" id="2715678"/>
    <lineage>
        <taxon>Bacteria</taxon>
        <taxon>Pseudomonadati</taxon>
        <taxon>Pseudomonadota</taxon>
        <taxon>Betaproteobacteria</taxon>
        <taxon>Nitrosomonadales</taxon>
        <taxon>Sulfuricellaceae</taxon>
        <taxon>Sulfurimicrobium</taxon>
    </lineage>
</organism>
<protein>
    <recommendedName>
        <fullName evidence="8">GGDEF domain-containing protein</fullName>
    </recommendedName>
</protein>
<evidence type="ECO:0000313" key="6">
    <source>
        <dbReference type="EMBL" id="BCB25974.1"/>
    </source>
</evidence>
<dbReference type="AlphaFoldDB" id="A0A6F8V8I7"/>
<dbReference type="InterPro" id="IPR001610">
    <property type="entry name" value="PAC"/>
</dbReference>
<dbReference type="InterPro" id="IPR000160">
    <property type="entry name" value="GGDEF_dom"/>
</dbReference>
<dbReference type="SUPFAM" id="SSF141868">
    <property type="entry name" value="EAL domain-like"/>
    <property type="match status" value="1"/>
</dbReference>
<reference evidence="7" key="1">
    <citation type="submission" date="2020-03" db="EMBL/GenBank/DDBJ databases">
        <title>Complete genome sequence of sulfur-oxidizing bacterium skT11.</title>
        <authorList>
            <person name="Kanda M."/>
            <person name="Kojima H."/>
            <person name="Fukui M."/>
        </authorList>
    </citation>
    <scope>NUCLEOTIDE SEQUENCE [LARGE SCALE GENOMIC DNA]</scope>
    <source>
        <strain evidence="7">skT11</strain>
    </source>
</reference>
<dbReference type="SUPFAM" id="SSF55073">
    <property type="entry name" value="Nucleotide cyclase"/>
    <property type="match status" value="1"/>
</dbReference>
<dbReference type="InterPro" id="IPR000014">
    <property type="entry name" value="PAS"/>
</dbReference>
<dbReference type="SMART" id="SM00091">
    <property type="entry name" value="PAS"/>
    <property type="match status" value="1"/>
</dbReference>
<dbReference type="CDD" id="cd00130">
    <property type="entry name" value="PAS"/>
    <property type="match status" value="1"/>
</dbReference>
<dbReference type="FunFam" id="3.30.70.270:FF:000001">
    <property type="entry name" value="Diguanylate cyclase domain protein"/>
    <property type="match status" value="1"/>
</dbReference>
<dbReference type="Gene3D" id="3.30.70.270">
    <property type="match status" value="1"/>
</dbReference>
<evidence type="ECO:0000259" key="2">
    <source>
        <dbReference type="PROSITE" id="PS50112"/>
    </source>
</evidence>
<dbReference type="PROSITE" id="PS50112">
    <property type="entry name" value="PAS"/>
    <property type="match status" value="1"/>
</dbReference>
<accession>A0A6F8V8I7</accession>
<dbReference type="KEGG" id="slac:SKTS_08600"/>
<dbReference type="InterPro" id="IPR052155">
    <property type="entry name" value="Biofilm_reg_signaling"/>
</dbReference>
<evidence type="ECO:0000259" key="4">
    <source>
        <dbReference type="PROSITE" id="PS50883"/>
    </source>
</evidence>
<dbReference type="InterPro" id="IPR043128">
    <property type="entry name" value="Rev_trsase/Diguanyl_cyclase"/>
</dbReference>
<comment type="catalytic activity">
    <reaction evidence="1">
        <text>3',3'-c-di-GMP + H2O = 5'-phosphoguanylyl(3'-&gt;5')guanosine + H(+)</text>
        <dbReference type="Rhea" id="RHEA:24902"/>
        <dbReference type="ChEBI" id="CHEBI:15377"/>
        <dbReference type="ChEBI" id="CHEBI:15378"/>
        <dbReference type="ChEBI" id="CHEBI:58754"/>
        <dbReference type="ChEBI" id="CHEBI:58805"/>
        <dbReference type="EC" id="3.1.4.52"/>
    </reaction>
    <physiologicalReaction direction="left-to-right" evidence="1">
        <dbReference type="Rhea" id="RHEA:24903"/>
    </physiologicalReaction>
</comment>
<dbReference type="Gene3D" id="3.30.450.20">
    <property type="entry name" value="PAS domain"/>
    <property type="match status" value="1"/>
</dbReference>
<dbReference type="CDD" id="cd01949">
    <property type="entry name" value="GGDEF"/>
    <property type="match status" value="1"/>
</dbReference>
<dbReference type="SMART" id="SM00052">
    <property type="entry name" value="EAL"/>
    <property type="match status" value="1"/>
</dbReference>
<dbReference type="PANTHER" id="PTHR44757">
    <property type="entry name" value="DIGUANYLATE CYCLASE DGCP"/>
    <property type="match status" value="1"/>
</dbReference>
<evidence type="ECO:0000259" key="3">
    <source>
        <dbReference type="PROSITE" id="PS50113"/>
    </source>
</evidence>
<name>A0A6F8V8I7_9PROT</name>
<dbReference type="NCBIfam" id="TIGR00229">
    <property type="entry name" value="sensory_box"/>
    <property type="match status" value="1"/>
</dbReference>
<dbReference type="RefSeq" id="WP_173060898.1">
    <property type="nucleotide sequence ID" value="NZ_AP022853.1"/>
</dbReference>
<dbReference type="GO" id="GO:0071111">
    <property type="term" value="F:cyclic-guanylate-specific phosphodiesterase activity"/>
    <property type="evidence" value="ECO:0007669"/>
    <property type="project" value="UniProtKB-EC"/>
</dbReference>
<dbReference type="PANTHER" id="PTHR44757:SF2">
    <property type="entry name" value="BIOFILM ARCHITECTURE MAINTENANCE PROTEIN MBAA"/>
    <property type="match status" value="1"/>
</dbReference>
<dbReference type="Proteomes" id="UP000502260">
    <property type="component" value="Chromosome"/>
</dbReference>
<dbReference type="InterPro" id="IPR001633">
    <property type="entry name" value="EAL_dom"/>
</dbReference>
<dbReference type="InterPro" id="IPR029787">
    <property type="entry name" value="Nucleotide_cyclase"/>
</dbReference>
<evidence type="ECO:0000259" key="5">
    <source>
        <dbReference type="PROSITE" id="PS50887"/>
    </source>
</evidence>
<dbReference type="GO" id="GO:0071732">
    <property type="term" value="P:cellular response to nitric oxide"/>
    <property type="evidence" value="ECO:0007669"/>
    <property type="project" value="UniProtKB-ARBA"/>
</dbReference>
<feature type="domain" description="GGDEF" evidence="5">
    <location>
        <begin position="504"/>
        <end position="637"/>
    </location>
</feature>
<dbReference type="Pfam" id="PF00563">
    <property type="entry name" value="EAL"/>
    <property type="match status" value="1"/>
</dbReference>
<proteinExistence type="predicted"/>